<evidence type="ECO:0000256" key="2">
    <source>
        <dbReference type="SAM" id="SignalP"/>
    </source>
</evidence>
<feature type="domain" description="Glucose/Sorbosone dehydrogenase" evidence="3">
    <location>
        <begin position="52"/>
        <end position="347"/>
    </location>
</feature>
<keyword evidence="5" id="KW-1185">Reference proteome</keyword>
<accession>A0A1I2M0D0</accession>
<sequence>MLGHWNRRVLLALLFSFMAACSSPGDKGTQPSPGEGKGEGGSPSVETVAEGLATPWEIEFAGEDIYITEREGSIVKVRGGKKERQPLSLSRPVVQEGEGGFLGMALAPDFEKTRRAYAYHTYREGNRLLNRVVLLEETDRGWREVRSLLEGIPGGAIHNGGRLRVGPDERLYITTGDAGDEESAQEPRSLGGKILRLKLDGTVPADNPFPGSPVYSWGHRNPQGLDWSDDGVLYASEHGPSGMPSGHDEINRIKPGKNYGWPEIIGDQGRKGMERPLFHSGSDTWAPSGLAVSGEKVYVACLRGEQVRVFDVKRRTSEVFLEGLGRVRDVAIRDGYLYLLTNNTDGRGDPRPGDDKLLRMKLKEG</sequence>
<name>A0A1I2M0D0_9BACL</name>
<evidence type="ECO:0000313" key="4">
    <source>
        <dbReference type="EMBL" id="SFF84975.1"/>
    </source>
</evidence>
<dbReference type="Proteomes" id="UP000198661">
    <property type="component" value="Unassembled WGS sequence"/>
</dbReference>
<dbReference type="PANTHER" id="PTHR19328:SF13">
    <property type="entry name" value="HIPL1 PROTEIN"/>
    <property type="match status" value="1"/>
</dbReference>
<protein>
    <submittedName>
        <fullName evidence="4">Glucose/arabinose dehydrogenase, beta-propeller fold</fullName>
    </submittedName>
</protein>
<feature type="signal peptide" evidence="2">
    <location>
        <begin position="1"/>
        <end position="22"/>
    </location>
</feature>
<dbReference type="InterPro" id="IPR011042">
    <property type="entry name" value="6-blade_b-propeller_TolB-like"/>
</dbReference>
<reference evidence="4 5" key="1">
    <citation type="submission" date="2016-10" db="EMBL/GenBank/DDBJ databases">
        <authorList>
            <person name="de Groot N.N."/>
        </authorList>
    </citation>
    <scope>NUCLEOTIDE SEQUENCE [LARGE SCALE GENOMIC DNA]</scope>
    <source>
        <strain evidence="4 5">DSM 44945</strain>
    </source>
</reference>
<dbReference type="InterPro" id="IPR012938">
    <property type="entry name" value="Glc/Sorbosone_DH"/>
</dbReference>
<evidence type="ECO:0000256" key="1">
    <source>
        <dbReference type="SAM" id="MobiDB-lite"/>
    </source>
</evidence>
<dbReference type="STRING" id="201973.SAMN04488025_106138"/>
<evidence type="ECO:0000313" key="5">
    <source>
        <dbReference type="Proteomes" id="UP000198661"/>
    </source>
</evidence>
<dbReference type="PANTHER" id="PTHR19328">
    <property type="entry name" value="HEDGEHOG-INTERACTING PROTEIN"/>
    <property type="match status" value="1"/>
</dbReference>
<dbReference type="InterPro" id="IPR011041">
    <property type="entry name" value="Quinoprot_gluc/sorb_DH_b-prop"/>
</dbReference>
<proteinExistence type="predicted"/>
<dbReference type="EMBL" id="FOOK01000006">
    <property type="protein sequence ID" value="SFF84975.1"/>
    <property type="molecule type" value="Genomic_DNA"/>
</dbReference>
<feature type="region of interest" description="Disordered" evidence="1">
    <location>
        <begin position="24"/>
        <end position="46"/>
    </location>
</feature>
<gene>
    <name evidence="4" type="ORF">SAMN04488025_106138</name>
</gene>
<dbReference type="SUPFAM" id="SSF50952">
    <property type="entry name" value="Soluble quinoprotein glucose dehydrogenase"/>
    <property type="match status" value="1"/>
</dbReference>
<dbReference type="PROSITE" id="PS51257">
    <property type="entry name" value="PROKAR_LIPOPROTEIN"/>
    <property type="match status" value="1"/>
</dbReference>
<dbReference type="Pfam" id="PF07995">
    <property type="entry name" value="GSDH"/>
    <property type="match status" value="1"/>
</dbReference>
<feature type="chain" id="PRO_5038434900" evidence="2">
    <location>
        <begin position="23"/>
        <end position="365"/>
    </location>
</feature>
<keyword evidence="2" id="KW-0732">Signal</keyword>
<dbReference type="Gene3D" id="2.120.10.30">
    <property type="entry name" value="TolB, C-terminal domain"/>
    <property type="match status" value="1"/>
</dbReference>
<dbReference type="AlphaFoldDB" id="A0A1I2M0D0"/>
<organism evidence="4 5">
    <name type="scientific">Planifilum fulgidum</name>
    <dbReference type="NCBI Taxonomy" id="201973"/>
    <lineage>
        <taxon>Bacteria</taxon>
        <taxon>Bacillati</taxon>
        <taxon>Bacillota</taxon>
        <taxon>Bacilli</taxon>
        <taxon>Bacillales</taxon>
        <taxon>Thermoactinomycetaceae</taxon>
        <taxon>Planifilum</taxon>
    </lineage>
</organism>
<evidence type="ECO:0000259" key="3">
    <source>
        <dbReference type="Pfam" id="PF07995"/>
    </source>
</evidence>